<evidence type="ECO:0000313" key="2">
    <source>
        <dbReference type="Proteomes" id="UP000603545"/>
    </source>
</evidence>
<dbReference type="SMART" id="SM00028">
    <property type="entry name" value="TPR"/>
    <property type="match status" value="2"/>
</dbReference>
<name>A0A8J6T5T8_9BACT</name>
<dbReference type="Proteomes" id="UP000603545">
    <property type="component" value="Unassembled WGS sequence"/>
</dbReference>
<dbReference type="InterPro" id="IPR011990">
    <property type="entry name" value="TPR-like_helical_dom_sf"/>
</dbReference>
<evidence type="ECO:0008006" key="3">
    <source>
        <dbReference type="Google" id="ProtNLM"/>
    </source>
</evidence>
<comment type="caution">
    <text evidence="1">The sequence shown here is derived from an EMBL/GenBank/DDBJ whole genome shotgun (WGS) entry which is preliminary data.</text>
</comment>
<sequence>MQNFSRIKFPFILTAVLLVVIGCAGRQKFKKIDVPEAAMRSYLADKPVKLRPGFRAMLEEGKRNYVLNNMRVGIDALQIGHLEIAKKCFDNALNHIEAVFADNEKAKKARSLWYEEGMKDFKGEPYERVMAYYYRGLLYLADKDYENARACFKAGIIQDAFAEENQNRCDFALLLFLEGYSSLKLGDHQLATAAFNELKKLRPDFTVPSRDSNLLIIIETGTSPRKLADGVGHGELKFFRGRNIIEKRVTLYIDNKEFTAYPIEDVAWQAMTRGGRPVDKIIKGQVQFRKTHEKIGTTLTDISSNLLLASPVTSHSDTLSGVSAALGILGVAEMALAARTRTHADTRYWDNLPDSVHLVCLKIAPGSYQLRTKYLNGSSVKISEDIETIKIPALDANSTILLWKRPGINYISGD</sequence>
<organism evidence="1 2">
    <name type="scientific">Candidatus Desulfaltia bathyphila</name>
    <dbReference type="NCBI Taxonomy" id="2841697"/>
    <lineage>
        <taxon>Bacteria</taxon>
        <taxon>Pseudomonadati</taxon>
        <taxon>Thermodesulfobacteriota</taxon>
        <taxon>Desulfobacteria</taxon>
        <taxon>Desulfobacterales</taxon>
        <taxon>Desulfobacterales incertae sedis</taxon>
        <taxon>Candidatus Desulfaltia</taxon>
    </lineage>
</organism>
<dbReference type="Gene3D" id="1.25.40.10">
    <property type="entry name" value="Tetratricopeptide repeat domain"/>
    <property type="match status" value="1"/>
</dbReference>
<reference evidence="1 2" key="1">
    <citation type="submission" date="2020-08" db="EMBL/GenBank/DDBJ databases">
        <title>Bridging the membrane lipid divide: bacteria of the FCB group superphylum have the potential to synthesize archaeal ether lipids.</title>
        <authorList>
            <person name="Villanueva L."/>
            <person name="Von Meijenfeldt F.A.B."/>
            <person name="Westbye A.B."/>
            <person name="Yadav S."/>
            <person name="Hopmans E.C."/>
            <person name="Dutilh B.E."/>
            <person name="Sinninghe Damste J.S."/>
        </authorList>
    </citation>
    <scope>NUCLEOTIDE SEQUENCE [LARGE SCALE GENOMIC DNA]</scope>
    <source>
        <strain evidence="1">NIOZ-UU82</strain>
    </source>
</reference>
<dbReference type="EMBL" id="JACNLL010000016">
    <property type="protein sequence ID" value="MBC8198642.1"/>
    <property type="molecule type" value="Genomic_DNA"/>
</dbReference>
<dbReference type="InterPro" id="IPR019734">
    <property type="entry name" value="TPR_rpt"/>
</dbReference>
<protein>
    <recommendedName>
        <fullName evidence="3">Tetratricopeptide repeat protein</fullName>
    </recommendedName>
</protein>
<dbReference type="PROSITE" id="PS51257">
    <property type="entry name" value="PROKAR_LIPOPROTEIN"/>
    <property type="match status" value="1"/>
</dbReference>
<dbReference type="SUPFAM" id="SSF48452">
    <property type="entry name" value="TPR-like"/>
    <property type="match status" value="1"/>
</dbReference>
<proteinExistence type="predicted"/>
<evidence type="ECO:0000313" key="1">
    <source>
        <dbReference type="EMBL" id="MBC8198642.1"/>
    </source>
</evidence>
<dbReference type="AlphaFoldDB" id="A0A8J6T5T8"/>
<gene>
    <name evidence="1" type="ORF">H8E80_01150</name>
</gene>
<accession>A0A8J6T5T8</accession>